<accession>A0ABU7P576</accession>
<gene>
    <name evidence="2" type="ORF">V2S66_03145</name>
</gene>
<evidence type="ECO:0000313" key="3">
    <source>
        <dbReference type="Proteomes" id="UP001344658"/>
    </source>
</evidence>
<organism evidence="2 3">
    <name type="scientific">Actinacidiphila polyblastidii</name>
    <dbReference type="NCBI Taxonomy" id="3110430"/>
    <lineage>
        <taxon>Bacteria</taxon>
        <taxon>Bacillati</taxon>
        <taxon>Actinomycetota</taxon>
        <taxon>Actinomycetes</taxon>
        <taxon>Kitasatosporales</taxon>
        <taxon>Streptomycetaceae</taxon>
        <taxon>Actinacidiphila</taxon>
    </lineage>
</organism>
<evidence type="ECO:0000313" key="2">
    <source>
        <dbReference type="EMBL" id="MEE4540963.1"/>
    </source>
</evidence>
<dbReference type="EMBL" id="JAZEWV010000002">
    <property type="protein sequence ID" value="MEE4540963.1"/>
    <property type="molecule type" value="Genomic_DNA"/>
</dbReference>
<dbReference type="Proteomes" id="UP001344658">
    <property type="component" value="Unassembled WGS sequence"/>
</dbReference>
<reference evidence="2 3" key="1">
    <citation type="submission" date="2023-12" db="EMBL/GenBank/DDBJ databases">
        <title>Streptomyces sp. V4-01.</title>
        <authorList>
            <person name="Somphong A."/>
            <person name="Phongsopitanun W."/>
        </authorList>
    </citation>
    <scope>NUCLEOTIDE SEQUENCE [LARGE SCALE GENOMIC DNA]</scope>
    <source>
        <strain evidence="2 3">V4-01</strain>
    </source>
</reference>
<proteinExistence type="predicted"/>
<evidence type="ECO:0000256" key="1">
    <source>
        <dbReference type="SAM" id="MobiDB-lite"/>
    </source>
</evidence>
<sequence length="76" mass="8184">MTDPTTDDITALRRDKDLSSYLRGLIRPTRTTPSAADDRTFGPHHRPGAWPAGTQPPTSAICHPDCGCALTKPPTT</sequence>
<feature type="region of interest" description="Disordered" evidence="1">
    <location>
        <begin position="27"/>
        <end position="58"/>
    </location>
</feature>
<protein>
    <submittedName>
        <fullName evidence="2">Uncharacterized protein</fullName>
    </submittedName>
</protein>
<name>A0ABU7P576_9ACTN</name>
<keyword evidence="3" id="KW-1185">Reference proteome</keyword>
<comment type="caution">
    <text evidence="2">The sequence shown here is derived from an EMBL/GenBank/DDBJ whole genome shotgun (WGS) entry which is preliminary data.</text>
</comment>
<dbReference type="RefSeq" id="WP_330792856.1">
    <property type="nucleotide sequence ID" value="NZ_JAZEWV010000002.1"/>
</dbReference>